<feature type="compositionally biased region" description="Basic and acidic residues" evidence="5">
    <location>
        <begin position="124"/>
        <end position="154"/>
    </location>
</feature>
<evidence type="ECO:0000256" key="3">
    <source>
        <dbReference type="ARBA" id="ARBA00022723"/>
    </source>
</evidence>
<comment type="subcellular location">
    <subcellularLocation>
        <location evidence="1">Cell envelope</location>
    </subcellularLocation>
</comment>
<dbReference type="OrthoDB" id="5296019at2"/>
<dbReference type="Proteomes" id="UP000326711">
    <property type="component" value="Chromosome"/>
</dbReference>
<evidence type="ECO:0000256" key="2">
    <source>
        <dbReference type="ARBA" id="ARBA00022448"/>
    </source>
</evidence>
<dbReference type="EMBL" id="CP045032">
    <property type="protein sequence ID" value="QFQ01786.1"/>
    <property type="molecule type" value="Genomic_DNA"/>
</dbReference>
<dbReference type="Gene3D" id="3.40.50.1980">
    <property type="entry name" value="Nitrogenase molybdenum iron protein domain"/>
    <property type="match status" value="2"/>
</dbReference>
<feature type="signal peptide" evidence="6">
    <location>
        <begin position="1"/>
        <end position="22"/>
    </location>
</feature>
<evidence type="ECO:0000256" key="5">
    <source>
        <dbReference type="SAM" id="MobiDB-lite"/>
    </source>
</evidence>
<sequence length="325" mass="34600" precursor="true">MKKTIASLAGVLTLTLGLTACADGGSNDQPADGNIKIVASTSVWGDIAKAVAGDAENVEVVNILSSTNDDPHEYEATARDLATISEADVVVGNGGGYDNWLTDHVEDGTPLITAEPLAAAHNHGHGEHGHDHDHEHGHGEEHGHDHEHAGEGHNHGAAFENDTHSWMSMDKVDDFADKLAEELHKLDDTISEDADKTVTDKTEAISERVDKLKKADYILTEPVGYHLIADSALHDVTPAGFAQAIASEAEPSAADIAAAQKVINDGDVQVLITNEQSQTPASQELIRAAKDKDVAVINVNETPDTGDSYFDYVDKFLSELETATK</sequence>
<keyword evidence="2" id="KW-0813">Transport</keyword>
<proteinExistence type="predicted"/>
<dbReference type="RefSeq" id="WP_151902241.1">
    <property type="nucleotide sequence ID" value="NZ_CP045032.1"/>
</dbReference>
<dbReference type="PROSITE" id="PS51257">
    <property type="entry name" value="PROKAR_LIPOPROTEIN"/>
    <property type="match status" value="1"/>
</dbReference>
<organism evidence="7 8">
    <name type="scientific">Corynebacterium urogenitale</name>
    <dbReference type="NCBI Taxonomy" id="2487892"/>
    <lineage>
        <taxon>Bacteria</taxon>
        <taxon>Bacillati</taxon>
        <taxon>Actinomycetota</taxon>
        <taxon>Actinomycetes</taxon>
        <taxon>Mycobacteriales</taxon>
        <taxon>Corynebacteriaceae</taxon>
        <taxon>Corynebacterium</taxon>
    </lineage>
</organism>
<accession>A0A5J6Z413</accession>
<dbReference type="Pfam" id="PF01297">
    <property type="entry name" value="ZnuA"/>
    <property type="match status" value="1"/>
</dbReference>
<protein>
    <submittedName>
        <fullName evidence="7">Manganese ABC transporter substrate-binding lipoprotein</fullName>
    </submittedName>
</protein>
<dbReference type="PANTHER" id="PTHR42953">
    <property type="entry name" value="HIGH-AFFINITY ZINC UPTAKE SYSTEM PROTEIN ZNUA-RELATED"/>
    <property type="match status" value="1"/>
</dbReference>
<evidence type="ECO:0000256" key="1">
    <source>
        <dbReference type="ARBA" id="ARBA00004196"/>
    </source>
</evidence>
<dbReference type="InterPro" id="IPR006127">
    <property type="entry name" value="ZnuA-like"/>
</dbReference>
<dbReference type="AlphaFoldDB" id="A0A5J6Z413"/>
<keyword evidence="8" id="KW-1185">Reference proteome</keyword>
<dbReference type="PANTHER" id="PTHR42953:SF1">
    <property type="entry name" value="METAL-BINDING PROTEIN HI_0362-RELATED"/>
    <property type="match status" value="1"/>
</dbReference>
<keyword evidence="7" id="KW-0449">Lipoprotein</keyword>
<dbReference type="SUPFAM" id="SSF53807">
    <property type="entry name" value="Helical backbone' metal receptor"/>
    <property type="match status" value="1"/>
</dbReference>
<evidence type="ECO:0000313" key="7">
    <source>
        <dbReference type="EMBL" id="QFQ01786.1"/>
    </source>
</evidence>
<dbReference type="KEGG" id="cuo:CUROG_01930"/>
<gene>
    <name evidence="7" type="primary">psaA1</name>
    <name evidence="7" type="ORF">CUROG_01930</name>
</gene>
<feature type="chain" id="PRO_5023907051" evidence="6">
    <location>
        <begin position="23"/>
        <end position="325"/>
    </location>
</feature>
<dbReference type="GO" id="GO:0030313">
    <property type="term" value="C:cell envelope"/>
    <property type="evidence" value="ECO:0007669"/>
    <property type="project" value="UniProtKB-SubCell"/>
</dbReference>
<evidence type="ECO:0000256" key="4">
    <source>
        <dbReference type="ARBA" id="ARBA00022729"/>
    </source>
</evidence>
<dbReference type="GO" id="GO:0030001">
    <property type="term" value="P:metal ion transport"/>
    <property type="evidence" value="ECO:0007669"/>
    <property type="project" value="InterPro"/>
</dbReference>
<dbReference type="InterPro" id="IPR050492">
    <property type="entry name" value="Bact_metal-bind_prot9"/>
</dbReference>
<keyword evidence="3" id="KW-0479">Metal-binding</keyword>
<reference evidence="8" key="1">
    <citation type="submission" date="2019-10" db="EMBL/GenBank/DDBJ databases">
        <title>Complete genome sequence of Corynebacterium urogenitalis DSM 108747, isolated from the genital tract of a cow.</title>
        <authorList>
            <person name="Ruckert C."/>
            <person name="Ballas P."/>
            <person name="Wagener K."/>
            <person name="Drillich M."/>
            <person name="Kaempfer P."/>
            <person name="Busse H.-J."/>
            <person name="Ehling-Schulz M."/>
        </authorList>
    </citation>
    <scope>NUCLEOTIDE SEQUENCE [LARGE SCALE GENOMIC DNA]</scope>
    <source>
        <strain evidence="8">LMM 1652</strain>
    </source>
</reference>
<name>A0A5J6Z413_9CORY</name>
<evidence type="ECO:0000256" key="6">
    <source>
        <dbReference type="SAM" id="SignalP"/>
    </source>
</evidence>
<feature type="region of interest" description="Disordered" evidence="5">
    <location>
        <begin position="121"/>
        <end position="159"/>
    </location>
</feature>
<dbReference type="GO" id="GO:0046872">
    <property type="term" value="F:metal ion binding"/>
    <property type="evidence" value="ECO:0007669"/>
    <property type="project" value="UniProtKB-KW"/>
</dbReference>
<keyword evidence="4 6" id="KW-0732">Signal</keyword>
<evidence type="ECO:0000313" key="8">
    <source>
        <dbReference type="Proteomes" id="UP000326711"/>
    </source>
</evidence>